<name>A0ABX3H5R3_PAEBO</name>
<evidence type="ECO:0000313" key="1">
    <source>
        <dbReference type="EMBL" id="OMD43846.1"/>
    </source>
</evidence>
<evidence type="ECO:0008006" key="3">
    <source>
        <dbReference type="Google" id="ProtNLM"/>
    </source>
</evidence>
<comment type="caution">
    <text evidence="1">The sequence shown here is derived from an EMBL/GenBank/DDBJ whole genome shotgun (WGS) entry which is preliminary data.</text>
</comment>
<dbReference type="Pfam" id="PF13238">
    <property type="entry name" value="AAA_18"/>
    <property type="match status" value="1"/>
</dbReference>
<reference evidence="1 2" key="1">
    <citation type="submission" date="2016-10" db="EMBL/GenBank/DDBJ databases">
        <title>Paenibacillus species isolates.</title>
        <authorList>
            <person name="Beno S.M."/>
        </authorList>
    </citation>
    <scope>NUCLEOTIDE SEQUENCE [LARGE SCALE GENOMIC DNA]</scope>
    <source>
        <strain evidence="1 2">FSL H7-0744</strain>
    </source>
</reference>
<protein>
    <recommendedName>
        <fullName evidence="3">Adenylate kinase</fullName>
    </recommendedName>
</protein>
<dbReference type="SUPFAM" id="SSF52540">
    <property type="entry name" value="P-loop containing nucleoside triphosphate hydrolases"/>
    <property type="match status" value="1"/>
</dbReference>
<dbReference type="NCBIfam" id="NF004861">
    <property type="entry name" value="PRK06217.1"/>
    <property type="match status" value="1"/>
</dbReference>
<evidence type="ECO:0000313" key="2">
    <source>
        <dbReference type="Proteomes" id="UP000187412"/>
    </source>
</evidence>
<gene>
    <name evidence="1" type="ORF">BSK56_23865</name>
</gene>
<dbReference type="Proteomes" id="UP000187412">
    <property type="component" value="Unassembled WGS sequence"/>
</dbReference>
<dbReference type="RefSeq" id="WP_076113041.1">
    <property type="nucleotide sequence ID" value="NZ_MPTB01000034.1"/>
</dbReference>
<organism evidence="1 2">
    <name type="scientific">Paenibacillus borealis</name>
    <dbReference type="NCBI Taxonomy" id="160799"/>
    <lineage>
        <taxon>Bacteria</taxon>
        <taxon>Bacillati</taxon>
        <taxon>Bacillota</taxon>
        <taxon>Bacilli</taxon>
        <taxon>Bacillales</taxon>
        <taxon>Paenibacillaceae</taxon>
        <taxon>Paenibacillus</taxon>
    </lineage>
</organism>
<accession>A0ABX3H5R3</accession>
<dbReference type="EMBL" id="MPTB01000034">
    <property type="protein sequence ID" value="OMD43846.1"/>
    <property type="molecule type" value="Genomic_DNA"/>
</dbReference>
<dbReference type="PANTHER" id="PTHR37816:SF2">
    <property type="entry name" value="DNA TOPOLOGY MODULATION PROTEIN FLAR-RELATED PROTEIN"/>
    <property type="match status" value="1"/>
</dbReference>
<sequence length="179" mass="20335">MFSRIHIMGASGSGTTTLGQALAEKLPYVHLDSDDYFWEHKFTKQSDKTQRLAAIKRDLDHAGPWILSGAVCGWGDELRAYFDLVIFLWIPPELRLDRLKAREYERYGKESLPGGSKFTDMQVFLEWAALYDTAGVEVRSRTLHEEWMSELGCPVLRLTGEMSVDERVEAVLSCLSSQS</sequence>
<dbReference type="PANTHER" id="PTHR37816">
    <property type="entry name" value="YALI0E33011P"/>
    <property type="match status" value="1"/>
</dbReference>
<proteinExistence type="predicted"/>
<dbReference type="Gene3D" id="3.40.50.300">
    <property type="entry name" value="P-loop containing nucleotide triphosphate hydrolases"/>
    <property type="match status" value="1"/>
</dbReference>
<dbReference type="InterPro" id="IPR027417">
    <property type="entry name" value="P-loop_NTPase"/>
</dbReference>
<keyword evidence="2" id="KW-1185">Reference proteome</keyword>
<dbReference type="InterPro" id="IPR052922">
    <property type="entry name" value="Cytidylate_Kinase-2"/>
</dbReference>